<dbReference type="InterPro" id="IPR001279">
    <property type="entry name" value="Metallo-B-lactamas"/>
</dbReference>
<dbReference type="PANTHER" id="PTHR43546">
    <property type="entry name" value="UPF0173 METAL-DEPENDENT HYDROLASE MJ1163-RELATED"/>
    <property type="match status" value="1"/>
</dbReference>
<feature type="domain" description="Metallo-beta-lactamase" evidence="2">
    <location>
        <begin position="27"/>
        <end position="223"/>
    </location>
</feature>
<sequence length="262" mass="27943">MPEPSDTPLRLTHVGGPTLLIEAAGLRILTDPTFDPPGRRYGFGWGTSSRKLAGPALDPEELGPIDAVLLSHDHHADNLDDRGRALLSGVGTVVTTLPGARRLGGGALGLAPWASTRIGDVGVDVGVTATPCRHGPPLSRPVAGAVIGFALALPDGVLWISGDTVPFRGTREVVRRLTVDVAVLHLGRVRFPVTGPLRYSMSGEQAVATCRALRPRVVVPVHYEGWSHFREGRAEVERAFAAAPDVRDRVRWLRPGEVTVVD</sequence>
<dbReference type="RefSeq" id="WP_345384258.1">
    <property type="nucleotide sequence ID" value="NZ_BAABIC010000030.1"/>
</dbReference>
<comment type="caution">
    <text evidence="3">The sequence shown here is derived from an EMBL/GenBank/DDBJ whole genome shotgun (WGS) entry which is preliminary data.</text>
</comment>
<evidence type="ECO:0000256" key="1">
    <source>
        <dbReference type="ARBA" id="ARBA00022801"/>
    </source>
</evidence>
<organism evidence="3 4">
    <name type="scientific">Pseudonocardia yuanmonensis</name>
    <dbReference type="NCBI Taxonomy" id="1095914"/>
    <lineage>
        <taxon>Bacteria</taxon>
        <taxon>Bacillati</taxon>
        <taxon>Actinomycetota</taxon>
        <taxon>Actinomycetes</taxon>
        <taxon>Pseudonocardiales</taxon>
        <taxon>Pseudonocardiaceae</taxon>
        <taxon>Pseudonocardia</taxon>
    </lineage>
</organism>
<dbReference type="Proteomes" id="UP001500325">
    <property type="component" value="Unassembled WGS sequence"/>
</dbReference>
<evidence type="ECO:0000313" key="4">
    <source>
        <dbReference type="Proteomes" id="UP001500325"/>
    </source>
</evidence>
<dbReference type="PANTHER" id="PTHR43546:SF9">
    <property type="entry name" value="L-ASCORBATE-6-PHOSPHATE LACTONASE ULAG-RELATED"/>
    <property type="match status" value="1"/>
</dbReference>
<name>A0ABP8XLX8_9PSEU</name>
<gene>
    <name evidence="3" type="ORF">GCM10023215_61150</name>
</gene>
<dbReference type="SUPFAM" id="SSF56281">
    <property type="entry name" value="Metallo-hydrolase/oxidoreductase"/>
    <property type="match status" value="1"/>
</dbReference>
<proteinExistence type="predicted"/>
<evidence type="ECO:0000259" key="2">
    <source>
        <dbReference type="Pfam" id="PF12706"/>
    </source>
</evidence>
<dbReference type="Gene3D" id="3.60.15.10">
    <property type="entry name" value="Ribonuclease Z/Hydroxyacylglutathione hydrolase-like"/>
    <property type="match status" value="1"/>
</dbReference>
<dbReference type="Pfam" id="PF12706">
    <property type="entry name" value="Lactamase_B_2"/>
    <property type="match status" value="1"/>
</dbReference>
<dbReference type="InterPro" id="IPR050114">
    <property type="entry name" value="UPF0173_UPF0282_UlaG_hydrolase"/>
</dbReference>
<keyword evidence="1" id="KW-0378">Hydrolase</keyword>
<dbReference type="InterPro" id="IPR036866">
    <property type="entry name" value="RibonucZ/Hydroxyglut_hydro"/>
</dbReference>
<reference evidence="4" key="1">
    <citation type="journal article" date="2019" name="Int. J. Syst. Evol. Microbiol.">
        <title>The Global Catalogue of Microorganisms (GCM) 10K type strain sequencing project: providing services to taxonomists for standard genome sequencing and annotation.</title>
        <authorList>
            <consortium name="The Broad Institute Genomics Platform"/>
            <consortium name="The Broad Institute Genome Sequencing Center for Infectious Disease"/>
            <person name="Wu L."/>
            <person name="Ma J."/>
        </authorList>
    </citation>
    <scope>NUCLEOTIDE SEQUENCE [LARGE SCALE GENOMIC DNA]</scope>
    <source>
        <strain evidence="4">JCM 18055</strain>
    </source>
</reference>
<keyword evidence="4" id="KW-1185">Reference proteome</keyword>
<evidence type="ECO:0000313" key="3">
    <source>
        <dbReference type="EMBL" id="GAA4710883.1"/>
    </source>
</evidence>
<protein>
    <submittedName>
        <fullName evidence="3">MBL fold metallo-hydrolase</fullName>
    </submittedName>
</protein>
<dbReference type="EMBL" id="BAABIC010000030">
    <property type="protein sequence ID" value="GAA4710883.1"/>
    <property type="molecule type" value="Genomic_DNA"/>
</dbReference>
<accession>A0ABP8XLX8</accession>